<reference evidence="2" key="1">
    <citation type="journal article" date="2019" name="Int. J. Syst. Evol. Microbiol.">
        <title>The Global Catalogue of Microorganisms (GCM) 10K type strain sequencing project: providing services to taxonomists for standard genome sequencing and annotation.</title>
        <authorList>
            <consortium name="The Broad Institute Genomics Platform"/>
            <consortium name="The Broad Institute Genome Sequencing Center for Infectious Disease"/>
            <person name="Wu L."/>
            <person name="Ma J."/>
        </authorList>
    </citation>
    <scope>NUCLEOTIDE SEQUENCE [LARGE SCALE GENOMIC DNA]</scope>
    <source>
        <strain evidence="2">CCUG 57263</strain>
    </source>
</reference>
<keyword evidence="2" id="KW-1185">Reference proteome</keyword>
<dbReference type="Pfam" id="PF19848">
    <property type="entry name" value="DUF6323"/>
    <property type="match status" value="1"/>
</dbReference>
<dbReference type="Proteomes" id="UP001597120">
    <property type="component" value="Unassembled WGS sequence"/>
</dbReference>
<comment type="caution">
    <text evidence="1">The sequence shown here is derived from an EMBL/GenBank/DDBJ whole genome shotgun (WGS) entry which is preliminary data.</text>
</comment>
<protein>
    <submittedName>
        <fullName evidence="1">DUF6323 family protein</fullName>
    </submittedName>
</protein>
<name>A0ABW3D4S3_9BACL</name>
<dbReference type="RefSeq" id="WP_144941154.1">
    <property type="nucleotide sequence ID" value="NZ_JBHTIU010000012.1"/>
</dbReference>
<sequence length="155" mass="18228">MRLSRLFHSLNQTAQEQAVMEILELNEKTAPFGLMLTPEEAAQMIHVRNQLLYSYGRVELGFEVIRSLIDGFAASPYINDENYVPTLNELQEIFYYLKNETEDQIGDARLVEIMRQLFDEESGGSLELLKSNLEEYAYHYRREMQHNEFLPKEEE</sequence>
<dbReference type="EMBL" id="JBHTIU010000012">
    <property type="protein sequence ID" value="MFD0868405.1"/>
    <property type="molecule type" value="Genomic_DNA"/>
</dbReference>
<evidence type="ECO:0000313" key="1">
    <source>
        <dbReference type="EMBL" id="MFD0868405.1"/>
    </source>
</evidence>
<dbReference type="InterPro" id="IPR046286">
    <property type="entry name" value="DUF6323"/>
</dbReference>
<proteinExistence type="predicted"/>
<evidence type="ECO:0000313" key="2">
    <source>
        <dbReference type="Proteomes" id="UP001597120"/>
    </source>
</evidence>
<gene>
    <name evidence="1" type="ORF">ACFQ03_04535</name>
</gene>
<organism evidence="1 2">
    <name type="scientific">Paenibacillus residui</name>
    <dbReference type="NCBI Taxonomy" id="629724"/>
    <lineage>
        <taxon>Bacteria</taxon>
        <taxon>Bacillati</taxon>
        <taxon>Bacillota</taxon>
        <taxon>Bacilli</taxon>
        <taxon>Bacillales</taxon>
        <taxon>Paenibacillaceae</taxon>
        <taxon>Paenibacillus</taxon>
    </lineage>
</organism>
<accession>A0ABW3D4S3</accession>